<dbReference type="Proteomes" id="UP001154282">
    <property type="component" value="Unassembled WGS sequence"/>
</dbReference>
<organism evidence="3 5">
    <name type="scientific">Linum tenue</name>
    <dbReference type="NCBI Taxonomy" id="586396"/>
    <lineage>
        <taxon>Eukaryota</taxon>
        <taxon>Viridiplantae</taxon>
        <taxon>Streptophyta</taxon>
        <taxon>Embryophyta</taxon>
        <taxon>Tracheophyta</taxon>
        <taxon>Spermatophyta</taxon>
        <taxon>Magnoliopsida</taxon>
        <taxon>eudicotyledons</taxon>
        <taxon>Gunneridae</taxon>
        <taxon>Pentapetalae</taxon>
        <taxon>rosids</taxon>
        <taxon>fabids</taxon>
        <taxon>Malpighiales</taxon>
        <taxon>Linaceae</taxon>
        <taxon>Linum</taxon>
    </lineage>
</organism>
<accession>A0AAV0LIN8</accession>
<feature type="domain" description="Transposase-associated" evidence="2">
    <location>
        <begin position="2"/>
        <end position="27"/>
    </location>
</feature>
<gene>
    <name evidence="3" type="ORF">LITE_LOCUS23873</name>
    <name evidence="4" type="ORF">LITE_LOCUS23882</name>
</gene>
<reference evidence="3" key="1">
    <citation type="submission" date="2022-08" db="EMBL/GenBank/DDBJ databases">
        <authorList>
            <person name="Gutierrez-Valencia J."/>
        </authorList>
    </citation>
    <scope>NUCLEOTIDE SEQUENCE</scope>
</reference>
<feature type="compositionally biased region" description="Acidic residues" evidence="1">
    <location>
        <begin position="28"/>
        <end position="67"/>
    </location>
</feature>
<proteinExistence type="predicted"/>
<protein>
    <recommendedName>
        <fullName evidence="2">Transposase-associated domain-containing protein</fullName>
    </recommendedName>
</protein>
<comment type="caution">
    <text evidence="3">The sequence shown here is derived from an EMBL/GenBank/DDBJ whole genome shotgun (WGS) entry which is preliminary data.</text>
</comment>
<evidence type="ECO:0000259" key="2">
    <source>
        <dbReference type="Pfam" id="PF13963"/>
    </source>
</evidence>
<dbReference type="InterPro" id="IPR029480">
    <property type="entry name" value="Transpos_assoc"/>
</dbReference>
<sequence length="116" mass="13174">MTVNQVEGHLLQKGMRTDYTKWIYHGEVDEDEEDDDEGPELGDDNMEEDNGDDGDMGEDNDMGEDDMLGVLNDLMAPLANPEEPNAQAQNLYKRPNHRCTRDVLRMCQDCHSSQSL</sequence>
<feature type="region of interest" description="Disordered" evidence="1">
    <location>
        <begin position="24"/>
        <end position="90"/>
    </location>
</feature>
<dbReference type="EMBL" id="CAMGYJ010000006">
    <property type="protein sequence ID" value="CAI0433455.1"/>
    <property type="molecule type" value="Genomic_DNA"/>
</dbReference>
<dbReference type="Pfam" id="PF13963">
    <property type="entry name" value="Transpos_assoc"/>
    <property type="match status" value="1"/>
</dbReference>
<dbReference type="AlphaFoldDB" id="A0AAV0LIN8"/>
<evidence type="ECO:0000313" key="5">
    <source>
        <dbReference type="Proteomes" id="UP001154282"/>
    </source>
</evidence>
<keyword evidence="5" id="KW-1185">Reference proteome</keyword>
<dbReference type="EMBL" id="CAMGYJ010000006">
    <property type="protein sequence ID" value="CAI0433486.1"/>
    <property type="molecule type" value="Genomic_DNA"/>
</dbReference>
<name>A0AAV0LIN8_9ROSI</name>
<evidence type="ECO:0000313" key="4">
    <source>
        <dbReference type="EMBL" id="CAI0433486.1"/>
    </source>
</evidence>
<evidence type="ECO:0000256" key="1">
    <source>
        <dbReference type="SAM" id="MobiDB-lite"/>
    </source>
</evidence>
<evidence type="ECO:0000313" key="3">
    <source>
        <dbReference type="EMBL" id="CAI0433455.1"/>
    </source>
</evidence>